<dbReference type="CDD" id="cd02966">
    <property type="entry name" value="TlpA_like_family"/>
    <property type="match status" value="1"/>
</dbReference>
<protein>
    <submittedName>
        <fullName evidence="5">TlpA disulfide reductase family protein</fullName>
    </submittedName>
</protein>
<sequence length="189" mass="21586">MKFIKKNIFNTLIIVLLLVIIFVPDAKALLIQGLMKVGFYSPKIEETKKSAGNLNGIRFKNTKGEVVDLGDLKGKVIFLNFWATWCPPCRAEMPSINKLYSQFKDDKNVVFLFADADGDLAKSSKFMLDRKYELPVYKIESDIPKQIFESSLPTTVIFDKQGRLSFRHEGVADYSNKKFVDFLNKLKGM</sequence>
<gene>
    <name evidence="5" type="ORF">O0955_05430</name>
</gene>
<dbReference type="InterPro" id="IPR013766">
    <property type="entry name" value="Thioredoxin_domain"/>
</dbReference>
<dbReference type="PROSITE" id="PS00194">
    <property type="entry name" value="THIOREDOXIN_1"/>
    <property type="match status" value="1"/>
</dbReference>
<evidence type="ECO:0000259" key="4">
    <source>
        <dbReference type="PROSITE" id="PS51352"/>
    </source>
</evidence>
<comment type="subcellular location">
    <subcellularLocation>
        <location evidence="1">Cell envelope</location>
    </subcellularLocation>
</comment>
<evidence type="ECO:0000313" key="6">
    <source>
        <dbReference type="Proteomes" id="UP001144347"/>
    </source>
</evidence>
<evidence type="ECO:0000313" key="5">
    <source>
        <dbReference type="EMBL" id="MCZ4243441.1"/>
    </source>
</evidence>
<dbReference type="RefSeq" id="WP_269426505.1">
    <property type="nucleotide sequence ID" value="NZ_JAPWGM010000001.1"/>
</dbReference>
<accession>A0ABT4L693</accession>
<dbReference type="PROSITE" id="PS51352">
    <property type="entry name" value="THIOREDOXIN_2"/>
    <property type="match status" value="1"/>
</dbReference>
<proteinExistence type="predicted"/>
<dbReference type="InterPro" id="IPR050553">
    <property type="entry name" value="Thioredoxin_ResA/DsbE_sf"/>
</dbReference>
<dbReference type="InterPro" id="IPR013740">
    <property type="entry name" value="Redoxin"/>
</dbReference>
<dbReference type="EMBL" id="JAPWGM010000001">
    <property type="protein sequence ID" value="MCZ4243441.1"/>
    <property type="molecule type" value="Genomic_DNA"/>
</dbReference>
<organism evidence="5 6">
    <name type="scientific">Pedobacter punctiformis</name>
    <dbReference type="NCBI Taxonomy" id="3004097"/>
    <lineage>
        <taxon>Bacteria</taxon>
        <taxon>Pseudomonadati</taxon>
        <taxon>Bacteroidota</taxon>
        <taxon>Sphingobacteriia</taxon>
        <taxon>Sphingobacteriales</taxon>
        <taxon>Sphingobacteriaceae</taxon>
        <taxon>Pedobacter</taxon>
    </lineage>
</organism>
<dbReference type="SUPFAM" id="SSF52833">
    <property type="entry name" value="Thioredoxin-like"/>
    <property type="match status" value="1"/>
</dbReference>
<dbReference type="Gene3D" id="3.40.30.10">
    <property type="entry name" value="Glutaredoxin"/>
    <property type="match status" value="1"/>
</dbReference>
<name>A0ABT4L693_9SPHI</name>
<dbReference type="PANTHER" id="PTHR42852:SF13">
    <property type="entry name" value="PROTEIN DIPZ"/>
    <property type="match status" value="1"/>
</dbReference>
<keyword evidence="2" id="KW-0201">Cytochrome c-type biogenesis</keyword>
<evidence type="ECO:0000256" key="1">
    <source>
        <dbReference type="ARBA" id="ARBA00004196"/>
    </source>
</evidence>
<evidence type="ECO:0000256" key="3">
    <source>
        <dbReference type="ARBA" id="ARBA00023284"/>
    </source>
</evidence>
<dbReference type="Proteomes" id="UP001144347">
    <property type="component" value="Unassembled WGS sequence"/>
</dbReference>
<dbReference type="Pfam" id="PF08534">
    <property type="entry name" value="Redoxin"/>
    <property type="match status" value="1"/>
</dbReference>
<comment type="caution">
    <text evidence="5">The sequence shown here is derived from an EMBL/GenBank/DDBJ whole genome shotgun (WGS) entry which is preliminary data.</text>
</comment>
<feature type="domain" description="Thioredoxin" evidence="4">
    <location>
        <begin position="35"/>
        <end position="188"/>
    </location>
</feature>
<keyword evidence="3" id="KW-0676">Redox-active center</keyword>
<dbReference type="PANTHER" id="PTHR42852">
    <property type="entry name" value="THIOL:DISULFIDE INTERCHANGE PROTEIN DSBE"/>
    <property type="match status" value="1"/>
</dbReference>
<keyword evidence="6" id="KW-1185">Reference proteome</keyword>
<dbReference type="InterPro" id="IPR017937">
    <property type="entry name" value="Thioredoxin_CS"/>
</dbReference>
<evidence type="ECO:0000256" key="2">
    <source>
        <dbReference type="ARBA" id="ARBA00022748"/>
    </source>
</evidence>
<reference evidence="5" key="1">
    <citation type="submission" date="2022-12" db="EMBL/GenBank/DDBJ databases">
        <title>Genome sequence of HCMS5-2.</title>
        <authorList>
            <person name="Woo H."/>
        </authorList>
    </citation>
    <scope>NUCLEOTIDE SEQUENCE</scope>
    <source>
        <strain evidence="5">HCMS5-2</strain>
    </source>
</reference>
<dbReference type="InterPro" id="IPR036249">
    <property type="entry name" value="Thioredoxin-like_sf"/>
</dbReference>